<name>A0A267H5C7_9PLAT</name>
<dbReference type="EMBL" id="NIVC01000025">
    <property type="protein sequence ID" value="PAA93511.1"/>
    <property type="molecule type" value="Genomic_DNA"/>
</dbReference>
<dbReference type="SUPFAM" id="SSF51905">
    <property type="entry name" value="FAD/NAD(P)-binding domain"/>
    <property type="match status" value="1"/>
</dbReference>
<dbReference type="InterPro" id="IPR000172">
    <property type="entry name" value="GMC_OxRdtase_N"/>
</dbReference>
<dbReference type="InterPro" id="IPR023214">
    <property type="entry name" value="HAD_sf"/>
</dbReference>
<dbReference type="Pfam" id="PF00732">
    <property type="entry name" value="GMC_oxred_N"/>
    <property type="match status" value="1"/>
</dbReference>
<dbReference type="CDD" id="cd01427">
    <property type="entry name" value="HAD_like"/>
    <property type="match status" value="1"/>
</dbReference>
<comment type="similarity">
    <text evidence="2 5">Belongs to the GMC oxidoreductase family.</text>
</comment>
<dbReference type="NCBIfam" id="NF002550">
    <property type="entry name" value="PRK02106.1"/>
    <property type="match status" value="1"/>
</dbReference>
<keyword evidence="4 5" id="KW-0274">FAD</keyword>
<feature type="domain" description="Glucose-methanol-choline oxidoreductase N-terminal" evidence="8">
    <location>
        <begin position="834"/>
        <end position="848"/>
    </location>
</feature>
<sequence length="1145" mass="124927">TKMLSQLRHSCFKFKASFQGLTRPPLRWARPSSSALLQLPGHQTPSLQLQRQLHDKLVHNRSLRYRLVIFDKDGTLVCFHSMWAPWARGLANRLVKASGLDVAAKVYGILGVCEQTQRAGPGLLAEGTKAQMRVALAQMLAHEGMDKAKATAIVEACVPEPATDAEHVKELHDLSQLFEVLRQHGVKIAVCTSDQRESTIESLRRLGVSHLVDKVVCADDPTSLPKPDPHNALMICDALSVHPKDTVMVGDTATDMQFAKQAGLGLGVGVLSGIGRKADLEAAGASTVVNTVGDVLPNFFPDQPISLTESARLIAERDWRLIICDKDGSLADVRTRWSEWALRVGNRLAEATSESVAENFYDLIGFDPDTGRILGGPLAESPLSDLRDMLESLLLLKWRVDDKQLRGILDQVWDDGSSVSNRAADSLAADGIPEALADLRSLGCRVAVVTSDSRASLNQFLTDFSLASLVDYSLTPAEHQPWSGACKSQPLLAACRLAGVSPADAVVVGDTRADLSGGRRARLGATVGVLSGMSGPEALMPHADLLVPNLPGLTGLLKRRPAAELGRRSYSTSAASAEYDYVIVGAGSAGCVLANRLTEDSNVRVLLIEAGPTDRRNLFIHMPAALMYNLCHDKYNWYYHTLPQKHMDSRVMYWPRGRVLGGSSSLNAMVYVRGHAFDYDRWAKEGAAGWSYADCLPYFRKAQHHDDLPADDYVGGDGPLHVSRGRTAHPLHSAWLAAGQEAGYPLSDNLYGYQQEGVGWLDMTVHNGRRWSTATAYLWPAAKRPNLTVVTDKLVTSLMFDGLRATGLQMQGRRGGGGDSQTVRANREVILSGGAINSPQLLMLSGIGDADQLRNLGIPLVHHLPGVGANLQDHLELYVQQRCTQPITLYSAQWKFPWNMVGIGLRWLTTQTGWGATSHLETGGFIRTEAGVPHPDVQFHFLPSVVTDHGRKSGNCHAFQVHVGPMRPESRGTLRLASADPRQAPLLDPNYMATERDRWEMRQCIRLAREIFAQPAFDQYRGSELQPGSEARTDAQLDAFVRAASDSAYHPSCTCRMGPAADPTSVLDENLRVRGLDGLRVVDASAMPSIVSGNLNGPTIMLAEKAADIIRGRQPLPPATEVPVWQPAQPERQRDGEPVRRLEQV</sequence>
<feature type="domain" description="Glucose-methanol-choline oxidoreductase N-terminal" evidence="7">
    <location>
        <begin position="657"/>
        <end position="680"/>
    </location>
</feature>
<evidence type="ECO:0000256" key="1">
    <source>
        <dbReference type="ARBA" id="ARBA00001974"/>
    </source>
</evidence>
<gene>
    <name evidence="9" type="ORF">BOX15_Mlig009934g1</name>
</gene>
<evidence type="ECO:0000256" key="5">
    <source>
        <dbReference type="RuleBase" id="RU003968"/>
    </source>
</evidence>
<dbReference type="Proteomes" id="UP000215902">
    <property type="component" value="Unassembled WGS sequence"/>
</dbReference>
<dbReference type="SFLD" id="SFLDS00003">
    <property type="entry name" value="Haloacid_Dehalogenase"/>
    <property type="match status" value="1"/>
</dbReference>
<dbReference type="PROSITE" id="PS00623">
    <property type="entry name" value="GMC_OXRED_1"/>
    <property type="match status" value="1"/>
</dbReference>
<dbReference type="GO" id="GO:0005743">
    <property type="term" value="C:mitochondrial inner membrane"/>
    <property type="evidence" value="ECO:0007669"/>
    <property type="project" value="TreeGrafter"/>
</dbReference>
<feature type="non-terminal residue" evidence="9">
    <location>
        <position position="1"/>
    </location>
</feature>
<dbReference type="SUPFAM" id="SSF56784">
    <property type="entry name" value="HAD-like"/>
    <property type="match status" value="2"/>
</dbReference>
<dbReference type="OrthoDB" id="269227at2759"/>
<dbReference type="SFLD" id="SFLDG01129">
    <property type="entry name" value="C1.5:_HAD__Beta-PGM__Phosphata"/>
    <property type="match status" value="1"/>
</dbReference>
<dbReference type="AlphaFoldDB" id="A0A267H5C7"/>
<dbReference type="PANTHER" id="PTHR11552:SF147">
    <property type="entry name" value="CHOLINE DEHYDROGENASE, MITOCHONDRIAL"/>
    <property type="match status" value="1"/>
</dbReference>
<dbReference type="GO" id="GO:0008812">
    <property type="term" value="F:choline dehydrogenase activity"/>
    <property type="evidence" value="ECO:0007669"/>
    <property type="project" value="TreeGrafter"/>
</dbReference>
<keyword evidence="3 5" id="KW-0285">Flavoprotein</keyword>
<dbReference type="STRING" id="282301.A0A267H5C7"/>
<protein>
    <recommendedName>
        <fullName evidence="7 8">Glucose-methanol-choline oxidoreductase N-terminal domain-containing protein</fullName>
    </recommendedName>
</protein>
<dbReference type="InterPro" id="IPR007867">
    <property type="entry name" value="GMC_OxRtase_C"/>
</dbReference>
<evidence type="ECO:0000256" key="4">
    <source>
        <dbReference type="ARBA" id="ARBA00022827"/>
    </source>
</evidence>
<dbReference type="Gene3D" id="3.40.50.1000">
    <property type="entry name" value="HAD superfamily/HAD-like"/>
    <property type="match status" value="2"/>
</dbReference>
<dbReference type="GO" id="GO:0050660">
    <property type="term" value="F:flavin adenine dinucleotide binding"/>
    <property type="evidence" value="ECO:0007669"/>
    <property type="project" value="InterPro"/>
</dbReference>
<feature type="region of interest" description="Disordered" evidence="6">
    <location>
        <begin position="1115"/>
        <end position="1145"/>
    </location>
</feature>
<dbReference type="PANTHER" id="PTHR11552">
    <property type="entry name" value="GLUCOSE-METHANOL-CHOLINE GMC OXIDOREDUCTASE"/>
    <property type="match status" value="1"/>
</dbReference>
<dbReference type="InterPro" id="IPR012132">
    <property type="entry name" value="GMC_OxRdtase"/>
</dbReference>
<keyword evidence="10" id="KW-1185">Reference proteome</keyword>
<evidence type="ECO:0000256" key="2">
    <source>
        <dbReference type="ARBA" id="ARBA00010790"/>
    </source>
</evidence>
<dbReference type="Gene3D" id="1.10.150.240">
    <property type="entry name" value="Putative phosphatase, domain 2"/>
    <property type="match status" value="2"/>
</dbReference>
<comment type="cofactor">
    <cofactor evidence="1">
        <name>FAD</name>
        <dbReference type="ChEBI" id="CHEBI:57692"/>
    </cofactor>
</comment>
<dbReference type="PROSITE" id="PS00624">
    <property type="entry name" value="GMC_OXRED_2"/>
    <property type="match status" value="1"/>
</dbReference>
<dbReference type="Gene3D" id="3.30.560.10">
    <property type="entry name" value="Glucose Oxidase, domain 3"/>
    <property type="match status" value="1"/>
</dbReference>
<evidence type="ECO:0000256" key="6">
    <source>
        <dbReference type="SAM" id="MobiDB-lite"/>
    </source>
</evidence>
<evidence type="ECO:0000313" key="9">
    <source>
        <dbReference type="EMBL" id="PAA93511.1"/>
    </source>
</evidence>
<proteinExistence type="inferred from homology"/>
<evidence type="ECO:0000259" key="8">
    <source>
        <dbReference type="PROSITE" id="PS00624"/>
    </source>
</evidence>
<evidence type="ECO:0000313" key="10">
    <source>
        <dbReference type="Proteomes" id="UP000215902"/>
    </source>
</evidence>
<evidence type="ECO:0000256" key="3">
    <source>
        <dbReference type="ARBA" id="ARBA00022630"/>
    </source>
</evidence>
<reference evidence="9 10" key="1">
    <citation type="submission" date="2017-06" db="EMBL/GenBank/DDBJ databases">
        <title>A platform for efficient transgenesis in Macrostomum lignano, a flatworm model organism for stem cell research.</title>
        <authorList>
            <person name="Berezikov E."/>
        </authorList>
    </citation>
    <scope>NUCLEOTIDE SEQUENCE [LARGE SCALE GENOMIC DNA]</scope>
    <source>
        <strain evidence="9">DV1</strain>
        <tissue evidence="9">Whole organism</tissue>
    </source>
</reference>
<evidence type="ECO:0000259" key="7">
    <source>
        <dbReference type="PROSITE" id="PS00623"/>
    </source>
</evidence>
<dbReference type="InterPro" id="IPR036412">
    <property type="entry name" value="HAD-like_sf"/>
</dbReference>
<dbReference type="InterPro" id="IPR036188">
    <property type="entry name" value="FAD/NAD-bd_sf"/>
</dbReference>
<dbReference type="Pfam" id="PF05199">
    <property type="entry name" value="GMC_oxred_C"/>
    <property type="match status" value="1"/>
</dbReference>
<comment type="caution">
    <text evidence="9">The sequence shown here is derived from an EMBL/GenBank/DDBJ whole genome shotgun (WGS) entry which is preliminary data.</text>
</comment>
<dbReference type="Pfam" id="PF00702">
    <property type="entry name" value="Hydrolase"/>
    <property type="match status" value="2"/>
</dbReference>
<dbReference type="Gene3D" id="3.50.50.60">
    <property type="entry name" value="FAD/NAD(P)-binding domain"/>
    <property type="match status" value="1"/>
</dbReference>
<accession>A0A267H5C7</accession>
<feature type="compositionally biased region" description="Basic and acidic residues" evidence="6">
    <location>
        <begin position="1131"/>
        <end position="1145"/>
    </location>
</feature>
<dbReference type="SUPFAM" id="SSF54373">
    <property type="entry name" value="FAD-linked reductases, C-terminal domain"/>
    <property type="match status" value="1"/>
</dbReference>
<organism evidence="9 10">
    <name type="scientific">Macrostomum lignano</name>
    <dbReference type="NCBI Taxonomy" id="282301"/>
    <lineage>
        <taxon>Eukaryota</taxon>
        <taxon>Metazoa</taxon>
        <taxon>Spiralia</taxon>
        <taxon>Lophotrochozoa</taxon>
        <taxon>Platyhelminthes</taxon>
        <taxon>Rhabditophora</taxon>
        <taxon>Macrostomorpha</taxon>
        <taxon>Macrostomida</taxon>
        <taxon>Macrostomidae</taxon>
        <taxon>Macrostomum</taxon>
    </lineage>
</organism>
<dbReference type="InterPro" id="IPR023198">
    <property type="entry name" value="PGP-like_dom2"/>
</dbReference>